<proteinExistence type="predicted"/>
<organism evidence="1">
    <name type="scientific">Rhizophora mucronata</name>
    <name type="common">Asiatic mangrove</name>
    <dbReference type="NCBI Taxonomy" id="61149"/>
    <lineage>
        <taxon>Eukaryota</taxon>
        <taxon>Viridiplantae</taxon>
        <taxon>Streptophyta</taxon>
        <taxon>Embryophyta</taxon>
        <taxon>Tracheophyta</taxon>
        <taxon>Spermatophyta</taxon>
        <taxon>Magnoliopsida</taxon>
        <taxon>eudicotyledons</taxon>
        <taxon>Gunneridae</taxon>
        <taxon>Pentapetalae</taxon>
        <taxon>rosids</taxon>
        <taxon>fabids</taxon>
        <taxon>Malpighiales</taxon>
        <taxon>Rhizophoraceae</taxon>
        <taxon>Rhizophora</taxon>
    </lineage>
</organism>
<sequence>MSQLMTFSMYTNNIHAMDTKLLLRAIRYKYKTIEMHCQTPQCQCLV</sequence>
<name>A0A2P2NVT5_RHIMU</name>
<accession>A0A2P2NVT5</accession>
<reference evidence="1" key="1">
    <citation type="submission" date="2018-02" db="EMBL/GenBank/DDBJ databases">
        <title>Rhizophora mucronata_Transcriptome.</title>
        <authorList>
            <person name="Meera S.P."/>
            <person name="Sreeshan A."/>
            <person name="Augustine A."/>
        </authorList>
    </citation>
    <scope>NUCLEOTIDE SEQUENCE</scope>
    <source>
        <tissue evidence="1">Leaf</tissue>
    </source>
</reference>
<evidence type="ECO:0000313" key="1">
    <source>
        <dbReference type="EMBL" id="MBX46461.1"/>
    </source>
</evidence>
<protein>
    <submittedName>
        <fullName evidence="1">Uncharacterized protein</fullName>
    </submittedName>
</protein>
<dbReference type="EMBL" id="GGEC01065977">
    <property type="protein sequence ID" value="MBX46461.1"/>
    <property type="molecule type" value="Transcribed_RNA"/>
</dbReference>
<dbReference type="AlphaFoldDB" id="A0A2P2NVT5"/>